<keyword evidence="4" id="KW-1185">Reference proteome</keyword>
<comment type="caution">
    <text evidence="3">The sequence shown here is derived from an EMBL/GenBank/DDBJ whole genome shotgun (WGS) entry which is preliminary data.</text>
</comment>
<evidence type="ECO:0008006" key="5">
    <source>
        <dbReference type="Google" id="ProtNLM"/>
    </source>
</evidence>
<dbReference type="Proteomes" id="UP000030428">
    <property type="component" value="Unassembled WGS sequence"/>
</dbReference>
<reference evidence="3 4" key="1">
    <citation type="journal article" date="2016" name="Front. Microbiol.">
        <title>Single-Cell (Meta-)Genomics of a Dimorphic Candidatus Thiomargarita nelsonii Reveals Genomic Plasticity.</title>
        <authorList>
            <person name="Flood B.E."/>
            <person name="Fliss P."/>
            <person name="Jones D.S."/>
            <person name="Dick G.J."/>
            <person name="Jain S."/>
            <person name="Kaster A.K."/>
            <person name="Winkel M."/>
            <person name="Mussmann M."/>
            <person name="Bailey J."/>
        </authorList>
    </citation>
    <scope>NUCLEOTIDE SEQUENCE [LARGE SCALE GENOMIC DNA]</scope>
    <source>
        <strain evidence="3">Hydrate Ridge</strain>
    </source>
</reference>
<protein>
    <recommendedName>
        <fullName evidence="5">Glycosyl transferase family 1</fullName>
    </recommendedName>
</protein>
<dbReference type="AlphaFoldDB" id="A0A0A6PB72"/>
<name>A0A0A6PB72_9GAMM</name>
<dbReference type="EMBL" id="JSZA02000002">
    <property type="protein sequence ID" value="KHD07489.1"/>
    <property type="molecule type" value="Genomic_DNA"/>
</dbReference>
<dbReference type="InterPro" id="IPR001296">
    <property type="entry name" value="Glyco_trans_1"/>
</dbReference>
<organism evidence="3 4">
    <name type="scientific">Candidatus Thiomargarita nelsonii</name>
    <dbReference type="NCBI Taxonomy" id="1003181"/>
    <lineage>
        <taxon>Bacteria</taxon>
        <taxon>Pseudomonadati</taxon>
        <taxon>Pseudomonadota</taxon>
        <taxon>Gammaproteobacteria</taxon>
        <taxon>Thiotrichales</taxon>
        <taxon>Thiotrichaceae</taxon>
        <taxon>Thiomargarita</taxon>
    </lineage>
</organism>
<dbReference type="PANTHER" id="PTHR12526">
    <property type="entry name" value="GLYCOSYLTRANSFERASE"/>
    <property type="match status" value="1"/>
</dbReference>
<proteinExistence type="predicted"/>
<gene>
    <name evidence="3" type="ORF">PN36_00715</name>
</gene>
<dbReference type="Gene3D" id="3.40.50.2000">
    <property type="entry name" value="Glycogen Phosphorylase B"/>
    <property type="match status" value="2"/>
</dbReference>
<sequence length="377" mass="43062">MNKLNIAIIHKKYRPDGGAERFAARTFAALAQQGLRLTLVTRRGEISDNYKLIQCNPFFIGRLWRDWGFEHAVCQRLTNYHFDLLQSHERIPCCHVYRAGDGVHQEWLRQRKRTLGKFRRFLLDWSPYHRYVNRADQRLFKSPSLKAVICNSKMVRDEIMDYFNPPPELLHVIYSGVDTQSFHPNLKIHRDSVRRQLNIPLNSTLFLFVGSGFERKGLAAAINALVSAHLLVVGKDKRMSHYRRLCVQKGIADRVHFLGVQQDVKPYYGAADALVLPSLYDPFANVVLEAMACGLPVVTSTKCGGAELIREGQNGYVSDALDIDRLSHALNQLENQAHCQTLGENARETVKPYSLSAMSERLLKLYKKLIDNEKNAA</sequence>
<dbReference type="GO" id="GO:1901135">
    <property type="term" value="P:carbohydrate derivative metabolic process"/>
    <property type="evidence" value="ECO:0007669"/>
    <property type="project" value="UniProtKB-ARBA"/>
</dbReference>
<dbReference type="CDD" id="cd03801">
    <property type="entry name" value="GT4_PimA-like"/>
    <property type="match status" value="1"/>
</dbReference>
<evidence type="ECO:0000259" key="2">
    <source>
        <dbReference type="Pfam" id="PF13439"/>
    </source>
</evidence>
<dbReference type="Pfam" id="PF13439">
    <property type="entry name" value="Glyco_transf_4"/>
    <property type="match status" value="1"/>
</dbReference>
<evidence type="ECO:0000313" key="4">
    <source>
        <dbReference type="Proteomes" id="UP000030428"/>
    </source>
</evidence>
<dbReference type="SUPFAM" id="SSF53756">
    <property type="entry name" value="UDP-Glycosyltransferase/glycogen phosphorylase"/>
    <property type="match status" value="1"/>
</dbReference>
<dbReference type="PANTHER" id="PTHR12526:SF623">
    <property type="entry name" value="WABG"/>
    <property type="match status" value="1"/>
</dbReference>
<feature type="domain" description="Glycosyltransferase subfamily 4-like N-terminal" evidence="2">
    <location>
        <begin position="17"/>
        <end position="180"/>
    </location>
</feature>
<dbReference type="InterPro" id="IPR028098">
    <property type="entry name" value="Glyco_trans_4-like_N"/>
</dbReference>
<evidence type="ECO:0000259" key="1">
    <source>
        <dbReference type="Pfam" id="PF00534"/>
    </source>
</evidence>
<evidence type="ECO:0000313" key="3">
    <source>
        <dbReference type="EMBL" id="KHD07489.1"/>
    </source>
</evidence>
<dbReference type="GO" id="GO:0016757">
    <property type="term" value="F:glycosyltransferase activity"/>
    <property type="evidence" value="ECO:0007669"/>
    <property type="project" value="InterPro"/>
</dbReference>
<feature type="domain" description="Glycosyl transferase family 1" evidence="1">
    <location>
        <begin position="191"/>
        <end position="348"/>
    </location>
</feature>
<dbReference type="Pfam" id="PF00534">
    <property type="entry name" value="Glycos_transf_1"/>
    <property type="match status" value="1"/>
</dbReference>
<accession>A0A0A6PB72</accession>